<accession>A0A0B0ELX0</accession>
<evidence type="ECO:0000259" key="1">
    <source>
        <dbReference type="Pfam" id="PF12728"/>
    </source>
</evidence>
<reference evidence="2 3" key="1">
    <citation type="submission" date="2014-10" db="EMBL/GenBank/DDBJ databases">
        <title>Draft genome of anammox bacterium scalindua brodae, obtained using differential coverage binning of sequence data from two enrichment reactors.</title>
        <authorList>
            <person name="Speth D.R."/>
            <person name="Russ L."/>
            <person name="Kartal B."/>
            <person name="Op den Camp H.J."/>
            <person name="Dutilh B.E."/>
            <person name="Jetten M.S."/>
        </authorList>
    </citation>
    <scope>NUCLEOTIDE SEQUENCE [LARGE SCALE GENOMIC DNA]</scope>
    <source>
        <strain evidence="2">RU1</strain>
    </source>
</reference>
<gene>
    <name evidence="2" type="ORF">SCABRO_02179</name>
</gene>
<dbReference type="Proteomes" id="UP000030652">
    <property type="component" value="Unassembled WGS sequence"/>
</dbReference>
<dbReference type="SUPFAM" id="SSF46955">
    <property type="entry name" value="Putative DNA-binding domain"/>
    <property type="match status" value="1"/>
</dbReference>
<dbReference type="GO" id="GO:0003677">
    <property type="term" value="F:DNA binding"/>
    <property type="evidence" value="ECO:0007669"/>
    <property type="project" value="InterPro"/>
</dbReference>
<name>A0A0B0ELX0_9BACT</name>
<sequence length="87" mass="10279">MKIVTIQEVSEFLKVKKLTLYSWVNQKLIPSFKLNGLWRFDMEKIEDWVTESANTKVVTKRVTKKTTRNQDIDRIIKHAIEDVNGNE</sequence>
<dbReference type="EMBL" id="JRYO01000152">
    <property type="protein sequence ID" value="KHE92128.1"/>
    <property type="molecule type" value="Genomic_DNA"/>
</dbReference>
<evidence type="ECO:0000313" key="2">
    <source>
        <dbReference type="EMBL" id="KHE92128.1"/>
    </source>
</evidence>
<comment type="caution">
    <text evidence="2">The sequence shown here is derived from an EMBL/GenBank/DDBJ whole genome shotgun (WGS) entry which is preliminary data.</text>
</comment>
<dbReference type="InterPro" id="IPR009061">
    <property type="entry name" value="DNA-bd_dom_put_sf"/>
</dbReference>
<proteinExistence type="predicted"/>
<dbReference type="NCBIfam" id="TIGR01764">
    <property type="entry name" value="excise"/>
    <property type="match status" value="1"/>
</dbReference>
<feature type="domain" description="Helix-turn-helix" evidence="1">
    <location>
        <begin position="4"/>
        <end position="51"/>
    </location>
</feature>
<evidence type="ECO:0000313" key="3">
    <source>
        <dbReference type="Proteomes" id="UP000030652"/>
    </source>
</evidence>
<organism evidence="2 3">
    <name type="scientific">Candidatus Scalindua brodae</name>
    <dbReference type="NCBI Taxonomy" id="237368"/>
    <lineage>
        <taxon>Bacteria</taxon>
        <taxon>Pseudomonadati</taxon>
        <taxon>Planctomycetota</taxon>
        <taxon>Candidatus Brocadiia</taxon>
        <taxon>Candidatus Brocadiales</taxon>
        <taxon>Candidatus Scalinduaceae</taxon>
        <taxon>Candidatus Scalindua</taxon>
    </lineage>
</organism>
<dbReference type="InterPro" id="IPR010093">
    <property type="entry name" value="SinI_DNA-bd"/>
</dbReference>
<protein>
    <submittedName>
        <fullName evidence="2">Putative phage transcriptional regulator</fullName>
    </submittedName>
</protein>
<dbReference type="InterPro" id="IPR041657">
    <property type="entry name" value="HTH_17"/>
</dbReference>
<dbReference type="eggNOG" id="ENOG50340EN">
    <property type="taxonomic scope" value="Bacteria"/>
</dbReference>
<dbReference type="AlphaFoldDB" id="A0A0B0ELX0"/>
<dbReference type="Pfam" id="PF12728">
    <property type="entry name" value="HTH_17"/>
    <property type="match status" value="1"/>
</dbReference>